<dbReference type="InterPro" id="IPR001245">
    <property type="entry name" value="Ser-Thr/Tyr_kinase_cat_dom"/>
</dbReference>
<reference evidence="13 14" key="1">
    <citation type="submission" date="2023-03" db="EMBL/GenBank/DDBJ databases">
        <title>Genome sequence of Lichtheimia ornata CBS 291.66.</title>
        <authorList>
            <person name="Mohabir J.T."/>
            <person name="Shea T.P."/>
            <person name="Kurbessoian T."/>
            <person name="Berby B."/>
            <person name="Fontaine J."/>
            <person name="Livny J."/>
            <person name="Gnirke A."/>
            <person name="Stajich J.E."/>
            <person name="Cuomo C.A."/>
        </authorList>
    </citation>
    <scope>NUCLEOTIDE SEQUENCE [LARGE SCALE GENOMIC DNA]</scope>
    <source>
        <strain evidence="13">CBS 291.66</strain>
    </source>
</reference>
<keyword evidence="7 8" id="KW-0067">ATP-binding</keyword>
<dbReference type="Gene3D" id="1.10.418.10">
    <property type="entry name" value="Calponin-like domain"/>
    <property type="match status" value="1"/>
</dbReference>
<dbReference type="SMART" id="SM00220">
    <property type="entry name" value="S_TKc"/>
    <property type="match status" value="1"/>
</dbReference>
<dbReference type="SMART" id="SM00109">
    <property type="entry name" value="C1"/>
    <property type="match status" value="1"/>
</dbReference>
<dbReference type="SMART" id="SM00033">
    <property type="entry name" value="CH"/>
    <property type="match status" value="1"/>
</dbReference>
<dbReference type="PROSITE" id="PS50021">
    <property type="entry name" value="CH"/>
    <property type="match status" value="1"/>
</dbReference>
<sequence length="915" mass="102388">MASSGAINNHPSPVRIARSKSGADLLFDKMKQDKLQHDEQAAVDFLNEMLDDHASITCGNLHDELKDGVLLCNLVNKLRPGTIRHVGQRDLSFIKMDNITRFLQGARQLGLNDAQLFETIDLFEAKDMPAVIHTILVIAQMHYKSVDRKKEPKAPKEHVPAGEKEDAQAAIKEIQDAPITIVDDDDDNDDDGSDHESTTGYRDVRDIFANAYEDDPFVRPPKSPLRATPNKSNPSRRSHHHHPQRRKSAEELLTRRPSAPVFSSQGRSNQTSTRDFTSSTAMSRTSSASSCQSFLSSTSSTSSETPPVTPQSTTGRSRRKSEMMLHHQHQHPEPRDQSEKDLDHRQLLKAAVEIDKQDKGSTTTSKSREKISLKSKDGLTRTQYQLGNCIGKGQFGSVYRALDLSTGETVAVKRIRLDDADIDQEIMKEVSLLKTLSHSNVIQYLGFIKSRNHINIALEYAENGSLMSTLKAFGAFPEKLVASFCIKILNGLEYLHANQVVHCDLKAANILTTKTGDVKLSDFGVSLNLKIKGADAGTVSGTPNWMAPEVIELKGASPKCDIWSLGCTLVELITGKPPYADLIAMSAMFRIVEDNYPPLPDKISDEMHSFLLCCFQKNPDDRPTATQLKEHLWLRTHQRRMKKSSTLTSYLEHKQRSKPQQKPNHERQHHHRCRSSSKSKRSSNVTTATSSSVEYCHPLDQQQRPVRCEAASPKRFDTETSFDNESGMSFSVDEDYITHRFIQTSFGKVVECKVCGDLMKSRAIFCEVCALICHEECKKLAFSCPPKVKDQQPSYDWVFSAKIYNRSPQDRTSQDTSARSASAPAINWNRQDIFGMSLENHPQMENIRKYSLALGLTQQEQRALSENQALLSHAQALHHMNPEAVEKLLKRKAKDRKKSLGAAVSGGSTEDCTIS</sequence>
<feature type="compositionally biased region" description="Acidic residues" evidence="9">
    <location>
        <begin position="182"/>
        <end position="193"/>
    </location>
</feature>
<feature type="compositionally biased region" description="Basic and acidic residues" evidence="9">
    <location>
        <begin position="146"/>
        <end position="167"/>
    </location>
</feature>
<dbReference type="CDD" id="cd00014">
    <property type="entry name" value="CH_SF"/>
    <property type="match status" value="1"/>
</dbReference>
<feature type="compositionally biased region" description="Polar residues" evidence="9">
    <location>
        <begin position="906"/>
        <end position="915"/>
    </location>
</feature>
<evidence type="ECO:0000313" key="14">
    <source>
        <dbReference type="Proteomes" id="UP001234581"/>
    </source>
</evidence>
<dbReference type="InterPro" id="IPR008271">
    <property type="entry name" value="Ser/Thr_kinase_AS"/>
</dbReference>
<feature type="domain" description="Calponin-homology (CH)" evidence="11">
    <location>
        <begin position="36"/>
        <end position="143"/>
    </location>
</feature>
<evidence type="ECO:0000256" key="3">
    <source>
        <dbReference type="ARBA" id="ARBA00022723"/>
    </source>
</evidence>
<dbReference type="GO" id="GO:0005737">
    <property type="term" value="C:cytoplasm"/>
    <property type="evidence" value="ECO:0007669"/>
    <property type="project" value="TreeGrafter"/>
</dbReference>
<keyword evidence="6" id="KW-0862">Zinc</keyword>
<dbReference type="CDD" id="cd06627">
    <property type="entry name" value="STKc_Cdc7_like"/>
    <property type="match status" value="1"/>
</dbReference>
<feature type="compositionally biased region" description="Low complexity" evidence="9">
    <location>
        <begin position="682"/>
        <end position="691"/>
    </location>
</feature>
<dbReference type="InterPro" id="IPR017441">
    <property type="entry name" value="Protein_kinase_ATP_BS"/>
</dbReference>
<dbReference type="Proteomes" id="UP001234581">
    <property type="component" value="Unassembled WGS sequence"/>
</dbReference>
<feature type="binding site" evidence="8">
    <location>
        <position position="413"/>
    </location>
    <ligand>
        <name>ATP</name>
        <dbReference type="ChEBI" id="CHEBI:30616"/>
    </ligand>
</feature>
<dbReference type="GeneID" id="83219246"/>
<evidence type="ECO:0000256" key="7">
    <source>
        <dbReference type="ARBA" id="ARBA00022840"/>
    </source>
</evidence>
<evidence type="ECO:0000256" key="4">
    <source>
        <dbReference type="ARBA" id="ARBA00022741"/>
    </source>
</evidence>
<protein>
    <recommendedName>
        <fullName evidence="15">Pkinase-domain-containing protein</fullName>
    </recommendedName>
</protein>
<dbReference type="Gene3D" id="1.10.510.10">
    <property type="entry name" value="Transferase(Phosphotransferase) domain 1"/>
    <property type="match status" value="1"/>
</dbReference>
<evidence type="ECO:0000256" key="8">
    <source>
        <dbReference type="PROSITE-ProRule" id="PRU10141"/>
    </source>
</evidence>
<dbReference type="PANTHER" id="PTHR48016:SF4">
    <property type="entry name" value="PROTEIN KINASE DOMAIN-CONTAINING PROTEIN"/>
    <property type="match status" value="1"/>
</dbReference>
<evidence type="ECO:0000259" key="11">
    <source>
        <dbReference type="PROSITE" id="PS50021"/>
    </source>
</evidence>
<feature type="domain" description="Protein kinase" evidence="10">
    <location>
        <begin position="384"/>
        <end position="634"/>
    </location>
</feature>
<dbReference type="SUPFAM" id="SSF57889">
    <property type="entry name" value="Cysteine-rich domain"/>
    <property type="match status" value="1"/>
</dbReference>
<name>A0AAD7US25_9FUNG</name>
<feature type="compositionally biased region" description="Basic residues" evidence="9">
    <location>
        <begin position="667"/>
        <end position="681"/>
    </location>
</feature>
<dbReference type="InterPro" id="IPR046349">
    <property type="entry name" value="C1-like_sf"/>
</dbReference>
<feature type="region of interest" description="Disordered" evidence="9">
    <location>
        <begin position="891"/>
        <end position="915"/>
    </location>
</feature>
<dbReference type="PROSITE" id="PS50011">
    <property type="entry name" value="PROTEIN_KINASE_DOM"/>
    <property type="match status" value="1"/>
</dbReference>
<dbReference type="InterPro" id="IPR003096">
    <property type="entry name" value="SM22_calponin"/>
</dbReference>
<dbReference type="SUPFAM" id="SSF47576">
    <property type="entry name" value="Calponin-homology domain, CH-domain"/>
    <property type="match status" value="1"/>
</dbReference>
<feature type="compositionally biased region" description="Basic residues" evidence="9">
    <location>
        <begin position="234"/>
        <end position="246"/>
    </location>
</feature>
<keyword evidence="1" id="KW-0723">Serine/threonine-protein kinase</keyword>
<evidence type="ECO:0000256" key="2">
    <source>
        <dbReference type="ARBA" id="ARBA00022679"/>
    </source>
</evidence>
<feature type="compositionally biased region" description="Polar residues" evidence="9">
    <location>
        <begin position="261"/>
        <end position="276"/>
    </location>
</feature>
<dbReference type="PROSITE" id="PS00479">
    <property type="entry name" value="ZF_DAG_PE_1"/>
    <property type="match status" value="1"/>
</dbReference>
<feature type="compositionally biased region" description="Basic and acidic residues" evidence="9">
    <location>
        <begin position="194"/>
        <end position="206"/>
    </location>
</feature>
<dbReference type="GO" id="GO:0046872">
    <property type="term" value="F:metal ion binding"/>
    <property type="evidence" value="ECO:0007669"/>
    <property type="project" value="UniProtKB-KW"/>
</dbReference>
<dbReference type="SUPFAM" id="SSF56112">
    <property type="entry name" value="Protein kinase-like (PK-like)"/>
    <property type="match status" value="1"/>
</dbReference>
<dbReference type="PRINTS" id="PR00888">
    <property type="entry name" value="SM22CALPONIN"/>
</dbReference>
<dbReference type="AlphaFoldDB" id="A0AAD7US25"/>
<keyword evidence="4 8" id="KW-0547">Nucleotide-binding</keyword>
<proteinExistence type="predicted"/>
<evidence type="ECO:0008006" key="15">
    <source>
        <dbReference type="Google" id="ProtNLM"/>
    </source>
</evidence>
<dbReference type="InterPro" id="IPR050538">
    <property type="entry name" value="MAP_kinase_kinase_kinase"/>
</dbReference>
<dbReference type="PROSITE" id="PS00108">
    <property type="entry name" value="PROTEIN_KINASE_ST"/>
    <property type="match status" value="1"/>
</dbReference>
<feature type="compositionally biased region" description="Low complexity" evidence="9">
    <location>
        <begin position="277"/>
        <end position="314"/>
    </location>
</feature>
<evidence type="ECO:0000256" key="9">
    <source>
        <dbReference type="SAM" id="MobiDB-lite"/>
    </source>
</evidence>
<dbReference type="PRINTS" id="PR00109">
    <property type="entry name" value="TYRKINASE"/>
</dbReference>
<evidence type="ECO:0000313" key="13">
    <source>
        <dbReference type="EMBL" id="KAJ8652524.1"/>
    </source>
</evidence>
<dbReference type="Gene3D" id="3.30.60.20">
    <property type="match status" value="1"/>
</dbReference>
<keyword evidence="14" id="KW-1185">Reference proteome</keyword>
<keyword evidence="5" id="KW-0418">Kinase</keyword>
<dbReference type="PANTHER" id="PTHR48016">
    <property type="entry name" value="MAP KINASE KINASE KINASE SSK2-RELATED-RELATED"/>
    <property type="match status" value="1"/>
</dbReference>
<dbReference type="InterPro" id="IPR001715">
    <property type="entry name" value="CH_dom"/>
</dbReference>
<dbReference type="Pfam" id="PF00069">
    <property type="entry name" value="Pkinase"/>
    <property type="match status" value="1"/>
</dbReference>
<dbReference type="InterPro" id="IPR011009">
    <property type="entry name" value="Kinase-like_dom_sf"/>
</dbReference>
<dbReference type="GO" id="GO:0005524">
    <property type="term" value="F:ATP binding"/>
    <property type="evidence" value="ECO:0007669"/>
    <property type="project" value="UniProtKB-UniRule"/>
</dbReference>
<keyword evidence="3" id="KW-0479">Metal-binding</keyword>
<dbReference type="InterPro" id="IPR000719">
    <property type="entry name" value="Prot_kinase_dom"/>
</dbReference>
<evidence type="ECO:0000256" key="5">
    <source>
        <dbReference type="ARBA" id="ARBA00022777"/>
    </source>
</evidence>
<dbReference type="InterPro" id="IPR002219">
    <property type="entry name" value="PKC_DAG/PE"/>
</dbReference>
<evidence type="ECO:0000256" key="1">
    <source>
        <dbReference type="ARBA" id="ARBA00022527"/>
    </source>
</evidence>
<feature type="region of interest" description="Disordered" evidence="9">
    <location>
        <begin position="644"/>
        <end position="691"/>
    </location>
</feature>
<evidence type="ECO:0000256" key="6">
    <source>
        <dbReference type="ARBA" id="ARBA00022833"/>
    </source>
</evidence>
<dbReference type="EMBL" id="JARTCD010000102">
    <property type="protein sequence ID" value="KAJ8652524.1"/>
    <property type="molecule type" value="Genomic_DNA"/>
</dbReference>
<accession>A0AAD7US25</accession>
<feature type="domain" description="Phorbol-ester/DAG-type" evidence="12">
    <location>
        <begin position="738"/>
        <end position="784"/>
    </location>
</feature>
<dbReference type="PROSITE" id="PS50081">
    <property type="entry name" value="ZF_DAG_PE_2"/>
    <property type="match status" value="1"/>
</dbReference>
<dbReference type="GO" id="GO:0004709">
    <property type="term" value="F:MAP kinase kinase kinase activity"/>
    <property type="evidence" value="ECO:0007669"/>
    <property type="project" value="TreeGrafter"/>
</dbReference>
<evidence type="ECO:0000259" key="12">
    <source>
        <dbReference type="PROSITE" id="PS50081"/>
    </source>
</evidence>
<dbReference type="RefSeq" id="XP_058337438.1">
    <property type="nucleotide sequence ID" value="XM_058491810.1"/>
</dbReference>
<dbReference type="InterPro" id="IPR036872">
    <property type="entry name" value="CH_dom_sf"/>
</dbReference>
<evidence type="ECO:0000259" key="10">
    <source>
        <dbReference type="PROSITE" id="PS50011"/>
    </source>
</evidence>
<feature type="region of interest" description="Disordered" evidence="9">
    <location>
        <begin position="146"/>
        <end position="373"/>
    </location>
</feature>
<organism evidence="13 14">
    <name type="scientific">Lichtheimia ornata</name>
    <dbReference type="NCBI Taxonomy" id="688661"/>
    <lineage>
        <taxon>Eukaryota</taxon>
        <taxon>Fungi</taxon>
        <taxon>Fungi incertae sedis</taxon>
        <taxon>Mucoromycota</taxon>
        <taxon>Mucoromycotina</taxon>
        <taxon>Mucoromycetes</taxon>
        <taxon>Mucorales</taxon>
        <taxon>Lichtheimiaceae</taxon>
        <taxon>Lichtheimia</taxon>
    </lineage>
</organism>
<feature type="compositionally biased region" description="Basic and acidic residues" evidence="9">
    <location>
        <begin position="320"/>
        <end position="359"/>
    </location>
</feature>
<dbReference type="Pfam" id="PF00307">
    <property type="entry name" value="CH"/>
    <property type="match status" value="1"/>
</dbReference>
<dbReference type="PROSITE" id="PS00107">
    <property type="entry name" value="PROTEIN_KINASE_ATP"/>
    <property type="match status" value="1"/>
</dbReference>
<gene>
    <name evidence="13" type="ORF">O0I10_011848</name>
</gene>
<keyword evidence="2" id="KW-0808">Transferase</keyword>
<comment type="caution">
    <text evidence="13">The sequence shown here is derived from an EMBL/GenBank/DDBJ whole genome shotgun (WGS) entry which is preliminary data.</text>
</comment>